<evidence type="ECO:0000256" key="1">
    <source>
        <dbReference type="PROSITE-ProRule" id="PRU00117"/>
    </source>
</evidence>
<dbReference type="InterPro" id="IPR025354">
    <property type="entry name" value="DUF4258"/>
</dbReference>
<dbReference type="PROSITE" id="PS50084">
    <property type="entry name" value="KH_TYPE_1"/>
    <property type="match status" value="1"/>
</dbReference>
<evidence type="ECO:0000313" key="4">
    <source>
        <dbReference type="EMBL" id="GGD24657.1"/>
    </source>
</evidence>
<dbReference type="RefSeq" id="WP_135832434.1">
    <property type="nucleotide sequence ID" value="NZ_BMCK01000004.1"/>
</dbReference>
<dbReference type="Proteomes" id="UP000297025">
    <property type="component" value="Chromosome"/>
</dbReference>
<reference evidence="5" key="4">
    <citation type="submission" date="2019-03" db="EMBL/GenBank/DDBJ databases">
        <authorList>
            <person name="Huang Y."/>
        </authorList>
    </citation>
    <scope>NUCLEOTIDE SEQUENCE</scope>
    <source>
        <strain evidence="5">JCM 16608</strain>
    </source>
</reference>
<gene>
    <name evidence="5" type="ORF">E2C04_09730</name>
    <name evidence="4" type="ORF">GCM10007231_24820</name>
</gene>
<evidence type="ECO:0000256" key="2">
    <source>
        <dbReference type="SAM" id="Phobius"/>
    </source>
</evidence>
<evidence type="ECO:0000259" key="3">
    <source>
        <dbReference type="SMART" id="SM00322"/>
    </source>
</evidence>
<name>A0A4P7UEL8_9ACTN</name>
<sequence length="185" mass="21139">MSSAVLDPIMFGAAVFIVVAVLVAVTRKRPQSTHLVGLPADLRRRYSRHIRQRMVERGVSRDEVEATLATPDRMEHDLAQASMRFEKDFHERILKVWVVREPHAAWPPTAEVVLKTTAWVHTTRFEVPSECVGRLIGRQGATIRSIRESTGARVWIDDNVVHLSADNRRPFEQAKHRIHELIRSA</sequence>
<keyword evidence="1" id="KW-0694">RNA-binding</keyword>
<keyword evidence="2" id="KW-0812">Transmembrane</keyword>
<protein>
    <submittedName>
        <fullName evidence="5">DUF4258 domain-containing protein</fullName>
    </submittedName>
</protein>
<reference evidence="4" key="5">
    <citation type="submission" date="2024-05" db="EMBL/GenBank/DDBJ databases">
        <authorList>
            <person name="Sun Q."/>
            <person name="Sedlacek I."/>
        </authorList>
    </citation>
    <scope>NUCLEOTIDE SEQUENCE</scope>
    <source>
        <strain evidence="4">CCM 7403</strain>
    </source>
</reference>
<dbReference type="Pfam" id="PF00013">
    <property type="entry name" value="KH_1"/>
    <property type="match status" value="1"/>
</dbReference>
<dbReference type="EMBL" id="BMCK01000004">
    <property type="protein sequence ID" value="GGD24657.1"/>
    <property type="molecule type" value="Genomic_DNA"/>
</dbReference>
<dbReference type="GO" id="GO:0003723">
    <property type="term" value="F:RNA binding"/>
    <property type="evidence" value="ECO:0007669"/>
    <property type="project" value="UniProtKB-UniRule"/>
</dbReference>
<dbReference type="InterPro" id="IPR004088">
    <property type="entry name" value="KH_dom_type_1"/>
</dbReference>
<evidence type="ECO:0000313" key="7">
    <source>
        <dbReference type="Proteomes" id="UP000630594"/>
    </source>
</evidence>
<dbReference type="EMBL" id="CP038462">
    <property type="protein sequence ID" value="QCC77389.1"/>
    <property type="molecule type" value="Genomic_DNA"/>
</dbReference>
<evidence type="ECO:0000313" key="5">
    <source>
        <dbReference type="EMBL" id="QCC77389.1"/>
    </source>
</evidence>
<organism evidence="5 6">
    <name type="scientific">Nocardioides daphniae</name>
    <dbReference type="NCBI Taxonomy" id="402297"/>
    <lineage>
        <taxon>Bacteria</taxon>
        <taxon>Bacillati</taxon>
        <taxon>Actinomycetota</taxon>
        <taxon>Actinomycetes</taxon>
        <taxon>Propionibacteriales</taxon>
        <taxon>Nocardioidaceae</taxon>
        <taxon>Nocardioides</taxon>
    </lineage>
</organism>
<accession>A0A4P7UEL8</accession>
<dbReference type="KEGG" id="ndp:E2C04_09730"/>
<feature type="domain" description="K Homology" evidence="3">
    <location>
        <begin position="119"/>
        <end position="183"/>
    </location>
</feature>
<keyword evidence="2" id="KW-0472">Membrane</keyword>
<dbReference type="InterPro" id="IPR036612">
    <property type="entry name" value="KH_dom_type_1_sf"/>
</dbReference>
<reference evidence="5 6" key="1">
    <citation type="journal article" date="2008" name="Int. J. Syst. Evol. Microbiol.">
        <title>Nocardioides daphniae sp. nov., isolated from Daphnia cucullata (Crustacea: Cladocera).</title>
        <authorList>
            <person name="Toth E.M."/>
            <person name="Keki Z."/>
            <person name="Homonnay Z.G."/>
            <person name="Borsodi A.K."/>
            <person name="Marialigeti K."/>
            <person name="Schumann P."/>
        </authorList>
    </citation>
    <scope>NUCLEOTIDE SEQUENCE [LARGE SCALE GENOMIC DNA]</scope>
    <source>
        <strain evidence="5 6">JCM 16608</strain>
    </source>
</reference>
<reference evidence="7" key="3">
    <citation type="journal article" date="2019" name="Int. J. Syst. Evol. Microbiol.">
        <title>The Global Catalogue of Microorganisms (GCM) 10K type strain sequencing project: providing services to taxonomists for standard genome sequencing and annotation.</title>
        <authorList>
            <consortium name="The Broad Institute Genomics Platform"/>
            <consortium name="The Broad Institute Genome Sequencing Center for Infectious Disease"/>
            <person name="Wu L."/>
            <person name="Ma J."/>
        </authorList>
    </citation>
    <scope>NUCLEOTIDE SEQUENCE [LARGE SCALE GENOMIC DNA]</scope>
    <source>
        <strain evidence="7">CCM 7403</strain>
    </source>
</reference>
<keyword evidence="7" id="KW-1185">Reference proteome</keyword>
<dbReference type="Pfam" id="PF14076">
    <property type="entry name" value="DUF4258"/>
    <property type="match status" value="1"/>
</dbReference>
<dbReference type="Proteomes" id="UP000630594">
    <property type="component" value="Unassembled WGS sequence"/>
</dbReference>
<dbReference type="SMART" id="SM00322">
    <property type="entry name" value="KH"/>
    <property type="match status" value="1"/>
</dbReference>
<reference evidence="4" key="2">
    <citation type="journal article" date="2014" name="Int. J. Syst. Evol. Microbiol.">
        <title>Complete genome of a new Firmicutes species belonging to the dominant human colonic microbiota ('Ruminococcus bicirculans') reveals two chromosomes and a selective capacity to utilize plant glucans.</title>
        <authorList>
            <consortium name="NISC Comparative Sequencing Program"/>
            <person name="Wegmann U."/>
            <person name="Louis P."/>
            <person name="Goesmann A."/>
            <person name="Henrissat B."/>
            <person name="Duncan S.H."/>
            <person name="Flint H.J."/>
        </authorList>
    </citation>
    <scope>NUCLEOTIDE SEQUENCE</scope>
    <source>
        <strain evidence="4">CCM 7403</strain>
    </source>
</reference>
<proteinExistence type="predicted"/>
<dbReference type="Gene3D" id="3.30.1370.10">
    <property type="entry name" value="K Homology domain, type 1"/>
    <property type="match status" value="1"/>
</dbReference>
<dbReference type="InterPro" id="IPR004087">
    <property type="entry name" value="KH_dom"/>
</dbReference>
<feature type="transmembrane region" description="Helical" evidence="2">
    <location>
        <begin position="6"/>
        <end position="25"/>
    </location>
</feature>
<dbReference type="AlphaFoldDB" id="A0A4P7UEL8"/>
<evidence type="ECO:0000313" key="6">
    <source>
        <dbReference type="Proteomes" id="UP000297025"/>
    </source>
</evidence>
<keyword evidence="2" id="KW-1133">Transmembrane helix</keyword>
<dbReference type="SUPFAM" id="SSF54791">
    <property type="entry name" value="Eukaryotic type KH-domain (KH-domain type I)"/>
    <property type="match status" value="1"/>
</dbReference>